<gene>
    <name evidence="1" type="ORF">ACFFI0_19725</name>
</gene>
<evidence type="ECO:0000313" key="1">
    <source>
        <dbReference type="EMBL" id="MFC0320565.1"/>
    </source>
</evidence>
<reference evidence="1 2" key="1">
    <citation type="submission" date="2024-09" db="EMBL/GenBank/DDBJ databases">
        <authorList>
            <person name="Sun Q."/>
            <person name="Mori K."/>
        </authorList>
    </citation>
    <scope>NUCLEOTIDE SEQUENCE [LARGE SCALE GENOMIC DNA]</scope>
    <source>
        <strain evidence="1 2">CCM 7765</strain>
    </source>
</reference>
<keyword evidence="2" id="KW-1185">Reference proteome</keyword>
<sequence>MITLTNNSSISFNFITALKDWHRDSIGRKVYDAPGDVEHSNSRWIRLSESTINLNPNETKRILVSMTVPKDAGARGLTNSMLFFTQMKEQTKLSKEKKQLGVNVLLEVGVQIYHVPPGLTPGELDFVAFEDQGIIKLETDSVRRVALKVKNTGEINKDAHVRFELTNVQTGAEIPIKTTAIAMLPHAQQWIYVDLPISLKGKHLGVAILDAGDNYDLRVAEKEIDY</sequence>
<organism evidence="1 2">
    <name type="scientific">Olivibacter oleidegradans</name>
    <dbReference type="NCBI Taxonomy" id="760123"/>
    <lineage>
        <taxon>Bacteria</taxon>
        <taxon>Pseudomonadati</taxon>
        <taxon>Bacteroidota</taxon>
        <taxon>Sphingobacteriia</taxon>
        <taxon>Sphingobacteriales</taxon>
        <taxon>Sphingobacteriaceae</taxon>
        <taxon>Olivibacter</taxon>
    </lineage>
</organism>
<dbReference type="RefSeq" id="WP_149106021.1">
    <property type="nucleotide sequence ID" value="NZ_JBHLWO010000002.1"/>
</dbReference>
<dbReference type="EMBL" id="JBHLWO010000002">
    <property type="protein sequence ID" value="MFC0320565.1"/>
    <property type="molecule type" value="Genomic_DNA"/>
</dbReference>
<accession>A0ABV6HNX1</accession>
<name>A0ABV6HNX1_9SPHI</name>
<protein>
    <submittedName>
        <fullName evidence="1">Uncharacterized protein</fullName>
    </submittedName>
</protein>
<comment type="caution">
    <text evidence="1">The sequence shown here is derived from an EMBL/GenBank/DDBJ whole genome shotgun (WGS) entry which is preliminary data.</text>
</comment>
<evidence type="ECO:0000313" key="2">
    <source>
        <dbReference type="Proteomes" id="UP001589774"/>
    </source>
</evidence>
<proteinExistence type="predicted"/>
<dbReference type="Proteomes" id="UP001589774">
    <property type="component" value="Unassembled WGS sequence"/>
</dbReference>